<keyword evidence="2" id="KW-0732">Signal</keyword>
<dbReference type="PIRSF" id="PIRSF017082">
    <property type="entry name" value="YflP"/>
    <property type="match status" value="1"/>
</dbReference>
<sequence>MSTRKLIFAVATAACSMIATSGMAADYPERDTTLIVQSSPGGGSDIIARTIAGIVNDQKLSPTQMLVENKPGGGGAIAYNYVAQRKGDPYILGTIATSFFVAPLMGQSPAKVEDFQPVAVIAGDPFILVTEAQSGIATLDDIRAKKVLRIGNTGPVTDPALLAVSLGDELGVEVRPVPFNGDGEVTTALLGGHIDLQFGNASEVMAQIEAGRVKAVAVTSPERLASLPDVPTFKELGSRIELMLYRGVVMPKDAPEEAVAFWEDTMKKVAESEAWKTQYVERNNSVPLFWDAEEFAARIPEITKLYADYLKTIEK</sequence>
<dbReference type="InterPro" id="IPR042100">
    <property type="entry name" value="Bug_dom1"/>
</dbReference>
<dbReference type="PANTHER" id="PTHR42928">
    <property type="entry name" value="TRICARBOXYLATE-BINDING PROTEIN"/>
    <property type="match status" value="1"/>
</dbReference>
<comment type="similarity">
    <text evidence="1">Belongs to the UPF0065 (bug) family.</text>
</comment>
<feature type="signal peptide" evidence="2">
    <location>
        <begin position="1"/>
        <end position="24"/>
    </location>
</feature>
<dbReference type="InterPro" id="IPR005064">
    <property type="entry name" value="BUG"/>
</dbReference>
<feature type="chain" id="PRO_5045926389" evidence="2">
    <location>
        <begin position="25"/>
        <end position="315"/>
    </location>
</feature>
<dbReference type="Gene3D" id="3.40.190.10">
    <property type="entry name" value="Periplasmic binding protein-like II"/>
    <property type="match status" value="1"/>
</dbReference>
<evidence type="ECO:0000256" key="1">
    <source>
        <dbReference type="ARBA" id="ARBA00006987"/>
    </source>
</evidence>
<dbReference type="Gene3D" id="3.40.190.150">
    <property type="entry name" value="Bordetella uptake gene, domain 1"/>
    <property type="match status" value="1"/>
</dbReference>
<keyword evidence="4" id="KW-1185">Reference proteome</keyword>
<evidence type="ECO:0000313" key="4">
    <source>
        <dbReference type="Proteomes" id="UP001549143"/>
    </source>
</evidence>
<evidence type="ECO:0000313" key="3">
    <source>
        <dbReference type="EMBL" id="MET3663280.1"/>
    </source>
</evidence>
<reference evidence="3 4" key="1">
    <citation type="submission" date="2024-06" db="EMBL/GenBank/DDBJ databases">
        <title>Genomic Encyclopedia of Type Strains, Phase IV (KMG-IV): sequencing the most valuable type-strain genomes for metagenomic binning, comparative biology and taxonomic classification.</title>
        <authorList>
            <person name="Goeker M."/>
        </authorList>
    </citation>
    <scope>NUCLEOTIDE SEQUENCE [LARGE SCALE GENOMIC DNA]</scope>
    <source>
        <strain evidence="3 4">DSM 19730</strain>
    </source>
</reference>
<accession>A0ABV2KRR0</accession>
<comment type="caution">
    <text evidence="3">The sequence shown here is derived from an EMBL/GenBank/DDBJ whole genome shotgun (WGS) entry which is preliminary data.</text>
</comment>
<protein>
    <submittedName>
        <fullName evidence="3">Tricarboxylic transport membrane protein</fullName>
    </submittedName>
</protein>
<dbReference type="EMBL" id="JBEPMN010000022">
    <property type="protein sequence ID" value="MET3663280.1"/>
    <property type="molecule type" value="Genomic_DNA"/>
</dbReference>
<dbReference type="CDD" id="cd07012">
    <property type="entry name" value="PBP2_Bug_TTT"/>
    <property type="match status" value="1"/>
</dbReference>
<gene>
    <name evidence="3" type="ORF">ABID44_003635</name>
</gene>
<dbReference type="Proteomes" id="UP001549143">
    <property type="component" value="Unassembled WGS sequence"/>
</dbReference>
<dbReference type="Pfam" id="PF03401">
    <property type="entry name" value="TctC"/>
    <property type="match status" value="1"/>
</dbReference>
<organism evidence="3 4">
    <name type="scientific">Aquamicrobium ahrensii</name>
    <dbReference type="NCBI Taxonomy" id="469551"/>
    <lineage>
        <taxon>Bacteria</taxon>
        <taxon>Pseudomonadati</taxon>
        <taxon>Pseudomonadota</taxon>
        <taxon>Alphaproteobacteria</taxon>
        <taxon>Hyphomicrobiales</taxon>
        <taxon>Phyllobacteriaceae</taxon>
        <taxon>Aquamicrobium</taxon>
    </lineage>
</organism>
<evidence type="ECO:0000256" key="2">
    <source>
        <dbReference type="SAM" id="SignalP"/>
    </source>
</evidence>
<proteinExistence type="inferred from homology"/>
<dbReference type="RefSeq" id="WP_354153082.1">
    <property type="nucleotide sequence ID" value="NZ_JBEPMN010000022.1"/>
</dbReference>
<name>A0ABV2KRR0_9HYPH</name>
<dbReference type="PANTHER" id="PTHR42928:SF5">
    <property type="entry name" value="BLR1237 PROTEIN"/>
    <property type="match status" value="1"/>
</dbReference>
<dbReference type="SUPFAM" id="SSF53850">
    <property type="entry name" value="Periplasmic binding protein-like II"/>
    <property type="match status" value="1"/>
</dbReference>